<proteinExistence type="predicted"/>
<dbReference type="EMBL" id="CP001744">
    <property type="protein sequence ID" value="ADG68203.1"/>
    <property type="molecule type" value="Genomic_DNA"/>
</dbReference>
<protein>
    <submittedName>
        <fullName evidence="1">Uncharacterized protein</fullName>
    </submittedName>
</protein>
<reference evidence="1 2" key="1">
    <citation type="journal article" date="2010" name="Stand. Genomic Sci.">
        <title>Complete genome sequence of Planctomyces limnophilus type strain (Mu 290).</title>
        <authorList>
            <person name="Labutti K."/>
            <person name="Sikorski J."/>
            <person name="Schneider S."/>
            <person name="Nolan M."/>
            <person name="Lucas S."/>
            <person name="Glavina Del Rio T."/>
            <person name="Tice H."/>
            <person name="Cheng J.F."/>
            <person name="Goodwin L."/>
            <person name="Pitluck S."/>
            <person name="Liolios K."/>
            <person name="Ivanova N."/>
            <person name="Mavromatis K."/>
            <person name="Mikhailova N."/>
            <person name="Pati A."/>
            <person name="Chen A."/>
            <person name="Palaniappan K."/>
            <person name="Land M."/>
            <person name="Hauser L."/>
            <person name="Chang Y.J."/>
            <person name="Jeffries C.D."/>
            <person name="Tindall B.J."/>
            <person name="Rohde M."/>
            <person name="Goker M."/>
            <person name="Woyke T."/>
            <person name="Bristow J."/>
            <person name="Eisen J.A."/>
            <person name="Markowitz V."/>
            <person name="Hugenholtz P."/>
            <person name="Kyrpides N.C."/>
            <person name="Klenk H.P."/>
            <person name="Lapidus A."/>
        </authorList>
    </citation>
    <scope>NUCLEOTIDE SEQUENCE [LARGE SCALE GENOMIC DNA]</scope>
    <source>
        <strain evidence="2">ATCC 43296 / DSM 3776 / IFAM 1008 / 290</strain>
    </source>
</reference>
<keyword evidence="2" id="KW-1185">Reference proteome</keyword>
<evidence type="ECO:0000313" key="2">
    <source>
        <dbReference type="Proteomes" id="UP000002220"/>
    </source>
</evidence>
<evidence type="ECO:0000313" key="1">
    <source>
        <dbReference type="EMBL" id="ADG68203.1"/>
    </source>
</evidence>
<dbReference type="Proteomes" id="UP000002220">
    <property type="component" value="Chromosome"/>
</dbReference>
<organism evidence="1 2">
    <name type="scientific">Planctopirus limnophila (strain ATCC 43296 / DSM 3776 / IFAM 1008 / Mu 290)</name>
    <name type="common">Planctomyces limnophilus</name>
    <dbReference type="NCBI Taxonomy" id="521674"/>
    <lineage>
        <taxon>Bacteria</taxon>
        <taxon>Pseudomonadati</taxon>
        <taxon>Planctomycetota</taxon>
        <taxon>Planctomycetia</taxon>
        <taxon>Planctomycetales</taxon>
        <taxon>Planctomycetaceae</taxon>
        <taxon>Planctopirus</taxon>
    </lineage>
</organism>
<name>D5SP59_PLAL2</name>
<dbReference type="AlphaFoldDB" id="D5SP59"/>
<gene>
    <name evidence="1" type="ordered locus">Plim_2377</name>
</gene>
<dbReference type="KEGG" id="plm:Plim_2377"/>
<dbReference type="HOGENOM" id="CLU_3294041_0_0_0"/>
<sequence length="40" mass="4234">MIQRLKVCDEQLKSLLSLSTCCQPALGITILRGTTSGGTP</sequence>
<dbReference type="STRING" id="521674.Plim_2377"/>
<accession>D5SP59</accession>